<gene>
    <name evidence="1" type="ORF">SLS58_005619</name>
</gene>
<keyword evidence="2" id="KW-1185">Reference proteome</keyword>
<evidence type="ECO:0000313" key="2">
    <source>
        <dbReference type="Proteomes" id="UP001521184"/>
    </source>
</evidence>
<evidence type="ECO:0000313" key="1">
    <source>
        <dbReference type="EMBL" id="KAL1642031.1"/>
    </source>
</evidence>
<reference evidence="1 2" key="1">
    <citation type="journal article" date="2023" name="Plant Dis.">
        <title>First Report of Diplodia intermedia Causing Canker and Dieback Diseases on Apple Trees in Canada.</title>
        <authorList>
            <person name="Ellouze W."/>
            <person name="Ilyukhin E."/>
            <person name="Sulman M."/>
            <person name="Ali S."/>
        </authorList>
    </citation>
    <scope>NUCLEOTIDE SEQUENCE [LARGE SCALE GENOMIC DNA]</scope>
    <source>
        <strain evidence="1 2">M45-28</strain>
    </source>
</reference>
<protein>
    <submittedName>
        <fullName evidence="1">Uncharacterized protein</fullName>
    </submittedName>
</protein>
<name>A0ABR3TQ56_9PEZI</name>
<proteinExistence type="predicted"/>
<sequence>MSRQLLSHWQSEEDRYEDLAREAPHDDEALDRIRQHLQAVLILSEPYDRVYYDIRNGTEPQIKEYIQWDLEREHGNLGLGSANSLKPPESSLGKALARCSNSRAADRLVDRIVHKADRDITQARLRLDLVRGARTIDDTEFAIDQLPDSVTSLFEAGIKSIQEQEEPLRTVGLTAVCLVTEGHVDQGVEPRHFLKRLQALCNQEWIEVSESHSLDSVLHACRGFLSVSSLHDEDEDARVVAYHSDFFFYVLEDYNEGLSAVRRGMVAI</sequence>
<accession>A0ABR3TQ56</accession>
<dbReference type="EMBL" id="JAKEKT020000035">
    <property type="protein sequence ID" value="KAL1642031.1"/>
    <property type="molecule type" value="Genomic_DNA"/>
</dbReference>
<organism evidence="1 2">
    <name type="scientific">Diplodia intermedia</name>
    <dbReference type="NCBI Taxonomy" id="856260"/>
    <lineage>
        <taxon>Eukaryota</taxon>
        <taxon>Fungi</taxon>
        <taxon>Dikarya</taxon>
        <taxon>Ascomycota</taxon>
        <taxon>Pezizomycotina</taxon>
        <taxon>Dothideomycetes</taxon>
        <taxon>Dothideomycetes incertae sedis</taxon>
        <taxon>Botryosphaeriales</taxon>
        <taxon>Botryosphaeriaceae</taxon>
        <taxon>Diplodia</taxon>
    </lineage>
</organism>
<dbReference type="Proteomes" id="UP001521184">
    <property type="component" value="Unassembled WGS sequence"/>
</dbReference>
<comment type="caution">
    <text evidence="1">The sequence shown here is derived from an EMBL/GenBank/DDBJ whole genome shotgun (WGS) entry which is preliminary data.</text>
</comment>